<accession>A0A5C6YZH9</accession>
<dbReference type="AlphaFoldDB" id="A0A5C6YZH9"/>
<evidence type="ECO:0000313" key="1">
    <source>
        <dbReference type="EMBL" id="TXD72827.1"/>
    </source>
</evidence>
<gene>
    <name evidence="1" type="ORF">ESU54_10705</name>
</gene>
<dbReference type="InterPro" id="IPR011004">
    <property type="entry name" value="Trimer_LpxA-like_sf"/>
</dbReference>
<dbReference type="OrthoDB" id="9814490at2"/>
<protein>
    <submittedName>
        <fullName evidence="1">Transferase</fullName>
    </submittedName>
</protein>
<keyword evidence="2" id="KW-1185">Reference proteome</keyword>
<sequence>MNWIKTYYFNYKMFPKAVARKLPVFFYGPVKFSSLKGDFKIEAPIKRAMVGFGQPYELITKYKGTSELFLSGTFVVKGHVQFGKDYFVYVYDNAYCEFGHMASLASNGKVICKNKIVLGTYARIGSESQLIDTNFHQMVNTKTGEKYPINGSIKLGDYNFISNRVSIMQKTVTPDNCSIASNTLCNKDYSKFGENVLIGGIPAKLLRENISRDWDGELANLTKYLIVT</sequence>
<organism evidence="1 2">
    <name type="scientific">Aequorivita antarctica</name>
    <dbReference type="NCBI Taxonomy" id="153266"/>
    <lineage>
        <taxon>Bacteria</taxon>
        <taxon>Pseudomonadati</taxon>
        <taxon>Bacteroidota</taxon>
        <taxon>Flavobacteriia</taxon>
        <taxon>Flavobacteriales</taxon>
        <taxon>Flavobacteriaceae</taxon>
        <taxon>Aequorivita</taxon>
    </lineage>
</organism>
<comment type="caution">
    <text evidence="1">The sequence shown here is derived from an EMBL/GenBank/DDBJ whole genome shotgun (WGS) entry which is preliminary data.</text>
</comment>
<dbReference type="Proteomes" id="UP000321497">
    <property type="component" value="Unassembled WGS sequence"/>
</dbReference>
<dbReference type="GO" id="GO:0016740">
    <property type="term" value="F:transferase activity"/>
    <property type="evidence" value="ECO:0007669"/>
    <property type="project" value="UniProtKB-KW"/>
</dbReference>
<dbReference type="Gene3D" id="2.160.10.10">
    <property type="entry name" value="Hexapeptide repeat proteins"/>
    <property type="match status" value="1"/>
</dbReference>
<dbReference type="EMBL" id="VORT01000007">
    <property type="protein sequence ID" value="TXD72827.1"/>
    <property type="molecule type" value="Genomic_DNA"/>
</dbReference>
<dbReference type="SUPFAM" id="SSF51161">
    <property type="entry name" value="Trimeric LpxA-like enzymes"/>
    <property type="match status" value="1"/>
</dbReference>
<reference evidence="1 2" key="1">
    <citation type="submission" date="2019-08" db="EMBL/GenBank/DDBJ databases">
        <title>Genome of Aequorivita antarctica SW49 (type strain).</title>
        <authorList>
            <person name="Bowman J.P."/>
        </authorList>
    </citation>
    <scope>NUCLEOTIDE SEQUENCE [LARGE SCALE GENOMIC DNA]</scope>
    <source>
        <strain evidence="1 2">SW49</strain>
    </source>
</reference>
<evidence type="ECO:0000313" key="2">
    <source>
        <dbReference type="Proteomes" id="UP000321497"/>
    </source>
</evidence>
<proteinExistence type="predicted"/>
<name>A0A5C6YZH9_9FLAO</name>
<keyword evidence="1" id="KW-0808">Transferase</keyword>